<name>A0A934VW76_9BACT</name>
<dbReference type="Pfam" id="PF00702">
    <property type="entry name" value="Hydrolase"/>
    <property type="match status" value="1"/>
</dbReference>
<dbReference type="EMBL" id="JAENIJ010000043">
    <property type="protein sequence ID" value="MBK1884332.1"/>
    <property type="molecule type" value="Genomic_DNA"/>
</dbReference>
<dbReference type="GO" id="GO:0016787">
    <property type="term" value="F:hydrolase activity"/>
    <property type="evidence" value="ECO:0007669"/>
    <property type="project" value="UniProtKB-KW"/>
</dbReference>
<dbReference type="InterPro" id="IPR036412">
    <property type="entry name" value="HAD-like_sf"/>
</dbReference>
<dbReference type="InterPro" id="IPR023214">
    <property type="entry name" value="HAD_sf"/>
</dbReference>
<dbReference type="NCBIfam" id="TIGR01662">
    <property type="entry name" value="HAD-SF-IIIA"/>
    <property type="match status" value="1"/>
</dbReference>
<dbReference type="Gene3D" id="3.40.50.1000">
    <property type="entry name" value="HAD superfamily/HAD-like"/>
    <property type="match status" value="1"/>
</dbReference>
<dbReference type="Proteomes" id="UP000603141">
    <property type="component" value="Unassembled WGS sequence"/>
</dbReference>
<dbReference type="PRINTS" id="PR00413">
    <property type="entry name" value="HADHALOGNASE"/>
</dbReference>
<protein>
    <submittedName>
        <fullName evidence="1">HAD-IIIA family hydrolase</fullName>
    </submittedName>
</protein>
<keyword evidence="1" id="KW-0378">Hydrolase</keyword>
<dbReference type="SFLD" id="SFLDS00003">
    <property type="entry name" value="Haloacid_Dehalogenase"/>
    <property type="match status" value="1"/>
</dbReference>
<dbReference type="NCBIfam" id="TIGR01549">
    <property type="entry name" value="HAD-SF-IA-v1"/>
    <property type="match status" value="1"/>
</dbReference>
<comment type="caution">
    <text evidence="1">The sequence shown here is derived from an EMBL/GenBank/DDBJ whole genome shotgun (WGS) entry which is preliminary data.</text>
</comment>
<dbReference type="SFLD" id="SFLDG01129">
    <property type="entry name" value="C1.5:_HAD__Beta-PGM__Phosphata"/>
    <property type="match status" value="1"/>
</dbReference>
<dbReference type="Gene3D" id="1.10.150.720">
    <property type="entry name" value="Haloacid dehalogenase-like hydrolase"/>
    <property type="match status" value="1"/>
</dbReference>
<evidence type="ECO:0000313" key="1">
    <source>
        <dbReference type="EMBL" id="MBK1884332.1"/>
    </source>
</evidence>
<evidence type="ECO:0000313" key="2">
    <source>
        <dbReference type="Proteomes" id="UP000603141"/>
    </source>
</evidence>
<organism evidence="1 2">
    <name type="scientific">Luteolibacter pohnpeiensis</name>
    <dbReference type="NCBI Taxonomy" id="454153"/>
    <lineage>
        <taxon>Bacteria</taxon>
        <taxon>Pseudomonadati</taxon>
        <taxon>Verrucomicrobiota</taxon>
        <taxon>Verrucomicrobiia</taxon>
        <taxon>Verrucomicrobiales</taxon>
        <taxon>Verrucomicrobiaceae</taxon>
        <taxon>Luteolibacter</taxon>
    </lineage>
</organism>
<dbReference type="PANTHER" id="PTHR46649:SF5">
    <property type="entry name" value="F14L17.7 PROTEIN"/>
    <property type="match status" value="1"/>
</dbReference>
<dbReference type="InterPro" id="IPR044924">
    <property type="entry name" value="HAD-SF_hydro_IA_REG-2-like_cap"/>
</dbReference>
<proteinExistence type="predicted"/>
<dbReference type="PANTHER" id="PTHR46649">
    <property type="match status" value="1"/>
</dbReference>
<sequence length="230" mass="25309">MQTDTALILFDAAGTLIEPAVAVERVYQKHFSRYGWEVEEAKIRDSFHGAFASLADPDYDLADGELAERTWWAEVVGRVGSAVGIDRLHDRFEACFEELFDYYASGEAWRLFPEVLAVLSELKSSGAKLAIVSNFDRRLHRVLAELGVADCFDLVLTSADVSCRKPSPALLTAAIDYFGNSTSNVCLVGDSPAADAGAATAAGIDAFILNRPQIDLKSFEKWLKDDFFQK</sequence>
<dbReference type="AlphaFoldDB" id="A0A934VW76"/>
<gene>
    <name evidence="1" type="ORF">JIN85_18075</name>
</gene>
<dbReference type="InterPro" id="IPR006439">
    <property type="entry name" value="HAD-SF_hydro_IA"/>
</dbReference>
<reference evidence="1" key="1">
    <citation type="submission" date="2021-01" db="EMBL/GenBank/DDBJ databases">
        <title>Modified the classification status of verrucomicrobia.</title>
        <authorList>
            <person name="Feng X."/>
        </authorList>
    </citation>
    <scope>NUCLEOTIDE SEQUENCE</scope>
    <source>
        <strain evidence="1">KCTC 22041</strain>
    </source>
</reference>
<keyword evidence="2" id="KW-1185">Reference proteome</keyword>
<dbReference type="SUPFAM" id="SSF56784">
    <property type="entry name" value="HAD-like"/>
    <property type="match status" value="1"/>
</dbReference>
<dbReference type="InterPro" id="IPR006549">
    <property type="entry name" value="HAD-SF_hydro_IIIA"/>
</dbReference>
<dbReference type="RefSeq" id="WP_200273418.1">
    <property type="nucleotide sequence ID" value="NZ_JAENIJ010000043.1"/>
</dbReference>
<accession>A0A934VW76</accession>